<feature type="region of interest" description="Disordered" evidence="1">
    <location>
        <begin position="27"/>
        <end position="82"/>
    </location>
</feature>
<evidence type="ECO:0008006" key="5">
    <source>
        <dbReference type="Google" id="ProtNLM"/>
    </source>
</evidence>
<comment type="caution">
    <text evidence="3">The sequence shown here is derived from an EMBL/GenBank/DDBJ whole genome shotgun (WGS) entry which is preliminary data.</text>
</comment>
<feature type="chain" id="PRO_5043019380" description="Accessory gland protein" evidence="2">
    <location>
        <begin position="22"/>
        <end position="100"/>
    </location>
</feature>
<dbReference type="EMBL" id="JAZDUA010000358">
    <property type="protein sequence ID" value="KAK7793863.1"/>
    <property type="molecule type" value="Genomic_DNA"/>
</dbReference>
<evidence type="ECO:0000256" key="1">
    <source>
        <dbReference type="SAM" id="MobiDB-lite"/>
    </source>
</evidence>
<protein>
    <recommendedName>
        <fullName evidence="5">Accessory gland protein</fullName>
    </recommendedName>
</protein>
<evidence type="ECO:0000256" key="2">
    <source>
        <dbReference type="SAM" id="SignalP"/>
    </source>
</evidence>
<proteinExistence type="predicted"/>
<keyword evidence="4" id="KW-1185">Reference proteome</keyword>
<dbReference type="Proteomes" id="UP001378592">
    <property type="component" value="Unassembled WGS sequence"/>
</dbReference>
<dbReference type="AlphaFoldDB" id="A0AAN9VM68"/>
<reference evidence="3 4" key="1">
    <citation type="submission" date="2024-03" db="EMBL/GenBank/DDBJ databases">
        <title>The genome assembly and annotation of the cricket Gryllus longicercus Weissman &amp; Gray.</title>
        <authorList>
            <person name="Szrajer S."/>
            <person name="Gray D."/>
            <person name="Ylla G."/>
        </authorList>
    </citation>
    <scope>NUCLEOTIDE SEQUENCE [LARGE SCALE GENOMIC DNA]</scope>
    <source>
        <strain evidence="3">DAG 2021-001</strain>
        <tissue evidence="3">Whole body minus gut</tissue>
    </source>
</reference>
<evidence type="ECO:0000313" key="4">
    <source>
        <dbReference type="Proteomes" id="UP001378592"/>
    </source>
</evidence>
<sequence length="100" mass="10492">MQMSVLWAAAAALAVLAVAGAARLPASEETAPAFNPPPAPPVAVAYAPRAPPGKAGPRYSAERASPEVVVRSSDTQNRLGRKCPIGQKMDTLNICREIWN</sequence>
<accession>A0AAN9VM68</accession>
<keyword evidence="2" id="KW-0732">Signal</keyword>
<evidence type="ECO:0000313" key="3">
    <source>
        <dbReference type="EMBL" id="KAK7793863.1"/>
    </source>
</evidence>
<feature type="signal peptide" evidence="2">
    <location>
        <begin position="1"/>
        <end position="21"/>
    </location>
</feature>
<gene>
    <name evidence="3" type="ORF">R5R35_014143</name>
</gene>
<name>A0AAN9VM68_9ORTH</name>
<feature type="compositionally biased region" description="Low complexity" evidence="1">
    <location>
        <begin position="42"/>
        <end position="59"/>
    </location>
</feature>
<organism evidence="3 4">
    <name type="scientific">Gryllus longicercus</name>
    <dbReference type="NCBI Taxonomy" id="2509291"/>
    <lineage>
        <taxon>Eukaryota</taxon>
        <taxon>Metazoa</taxon>
        <taxon>Ecdysozoa</taxon>
        <taxon>Arthropoda</taxon>
        <taxon>Hexapoda</taxon>
        <taxon>Insecta</taxon>
        <taxon>Pterygota</taxon>
        <taxon>Neoptera</taxon>
        <taxon>Polyneoptera</taxon>
        <taxon>Orthoptera</taxon>
        <taxon>Ensifera</taxon>
        <taxon>Gryllidea</taxon>
        <taxon>Grylloidea</taxon>
        <taxon>Gryllidae</taxon>
        <taxon>Gryllinae</taxon>
        <taxon>Gryllus</taxon>
    </lineage>
</organism>